<gene>
    <name evidence="2" type="ORF">FCN18_37370</name>
</gene>
<evidence type="ECO:0000313" key="2">
    <source>
        <dbReference type="EMBL" id="TKG58907.1"/>
    </source>
</evidence>
<protein>
    <recommendedName>
        <fullName evidence="4">HNH endonuclease</fullName>
    </recommendedName>
</protein>
<feature type="region of interest" description="Disordered" evidence="1">
    <location>
        <begin position="48"/>
        <end position="85"/>
    </location>
</feature>
<dbReference type="Proteomes" id="UP000309992">
    <property type="component" value="Unassembled WGS sequence"/>
</dbReference>
<evidence type="ECO:0000313" key="3">
    <source>
        <dbReference type="Proteomes" id="UP000309992"/>
    </source>
</evidence>
<reference evidence="2 3" key="1">
    <citation type="journal article" date="2015" name="Antonie Van Leeuwenhoek">
        <title>Prauserella endophytica sp. nov., an endophytic actinobacterium isolated from Tamarix taklamakanensis.</title>
        <authorList>
            <person name="Liu J.M."/>
            <person name="Habden X."/>
            <person name="Guo L."/>
            <person name="Tuo L."/>
            <person name="Jiang Z.K."/>
            <person name="Liu S.W."/>
            <person name="Liu X.F."/>
            <person name="Chen L."/>
            <person name="Li R.F."/>
            <person name="Zhang Y.Q."/>
            <person name="Sun C.H."/>
        </authorList>
    </citation>
    <scope>NUCLEOTIDE SEQUENCE [LARGE SCALE GENOMIC DNA]</scope>
    <source>
        <strain evidence="2 3">CGMCC 4.7182</strain>
    </source>
</reference>
<evidence type="ECO:0000256" key="1">
    <source>
        <dbReference type="SAM" id="MobiDB-lite"/>
    </source>
</evidence>
<feature type="compositionally biased region" description="Polar residues" evidence="1">
    <location>
        <begin position="1"/>
        <end position="18"/>
    </location>
</feature>
<feature type="compositionally biased region" description="Basic and acidic residues" evidence="1">
    <location>
        <begin position="56"/>
        <end position="74"/>
    </location>
</feature>
<comment type="caution">
    <text evidence="2">The sequence shown here is derived from an EMBL/GenBank/DDBJ whole genome shotgun (WGS) entry which is preliminary data.</text>
</comment>
<organism evidence="2 3">
    <name type="scientific">Prauserella endophytica</name>
    <dbReference type="NCBI Taxonomy" id="1592324"/>
    <lineage>
        <taxon>Bacteria</taxon>
        <taxon>Bacillati</taxon>
        <taxon>Actinomycetota</taxon>
        <taxon>Actinomycetes</taxon>
        <taxon>Pseudonocardiales</taxon>
        <taxon>Pseudonocardiaceae</taxon>
        <taxon>Prauserella</taxon>
        <taxon>Prauserella coralliicola group</taxon>
    </lineage>
</organism>
<proteinExistence type="predicted"/>
<accession>A0ABY2RUJ4</accession>
<feature type="compositionally biased region" description="Polar residues" evidence="1">
    <location>
        <begin position="76"/>
        <end position="85"/>
    </location>
</feature>
<keyword evidence="3" id="KW-1185">Reference proteome</keyword>
<feature type="compositionally biased region" description="Basic and acidic residues" evidence="1">
    <location>
        <begin position="24"/>
        <end position="35"/>
    </location>
</feature>
<dbReference type="EMBL" id="SWMS01000049">
    <property type="protein sequence ID" value="TKG58907.1"/>
    <property type="molecule type" value="Genomic_DNA"/>
</dbReference>
<feature type="region of interest" description="Disordered" evidence="1">
    <location>
        <begin position="1"/>
        <end position="36"/>
    </location>
</feature>
<evidence type="ECO:0008006" key="4">
    <source>
        <dbReference type="Google" id="ProtNLM"/>
    </source>
</evidence>
<sequence length="85" mass="9853">MATTSRCPAHQRGTTTQRGYGHTHQAERQRWKPKVEQGNATCWRCNQPIDPNEPWDLGHDDRDRSIYRGPEHRSCNRATNGRTPN</sequence>
<name>A0ABY2RUJ4_9PSEU</name>